<evidence type="ECO:0000256" key="5">
    <source>
        <dbReference type="SAM" id="Phobius"/>
    </source>
</evidence>
<feature type="transmembrane region" description="Helical" evidence="5">
    <location>
        <begin position="42"/>
        <end position="60"/>
    </location>
</feature>
<feature type="transmembrane region" description="Helical" evidence="5">
    <location>
        <begin position="72"/>
        <end position="94"/>
    </location>
</feature>
<dbReference type="InterPro" id="IPR007269">
    <property type="entry name" value="ICMT_MeTrfase"/>
</dbReference>
<dbReference type="PANTHER" id="PTHR43847">
    <property type="entry name" value="BLL3993 PROTEIN"/>
    <property type="match status" value="1"/>
</dbReference>
<dbReference type="Proteomes" id="UP000523000">
    <property type="component" value="Unassembled WGS sequence"/>
</dbReference>
<feature type="transmembrane region" description="Helical" evidence="5">
    <location>
        <begin position="127"/>
        <end position="150"/>
    </location>
</feature>
<feature type="transmembrane region" description="Helical" evidence="5">
    <location>
        <begin position="6"/>
        <end position="22"/>
    </location>
</feature>
<evidence type="ECO:0000313" key="6">
    <source>
        <dbReference type="EMBL" id="MBB2997208.1"/>
    </source>
</evidence>
<dbReference type="GO" id="GO:0016020">
    <property type="term" value="C:membrane"/>
    <property type="evidence" value="ECO:0007669"/>
    <property type="project" value="UniProtKB-SubCell"/>
</dbReference>
<keyword evidence="6" id="KW-0808">Transferase</keyword>
<accession>A0A839QLB1</accession>
<keyword evidence="6" id="KW-0489">Methyltransferase</keyword>
<organism evidence="6 7">
    <name type="scientific">Paeniglutamicibacter cryotolerans</name>
    <dbReference type="NCBI Taxonomy" id="670079"/>
    <lineage>
        <taxon>Bacteria</taxon>
        <taxon>Bacillati</taxon>
        <taxon>Actinomycetota</taxon>
        <taxon>Actinomycetes</taxon>
        <taxon>Micrococcales</taxon>
        <taxon>Micrococcaceae</taxon>
        <taxon>Paeniglutamicibacter</taxon>
    </lineage>
</organism>
<comment type="caution">
    <text evidence="6">The sequence shown here is derived from an EMBL/GenBank/DDBJ whole genome shotgun (WGS) entry which is preliminary data.</text>
</comment>
<dbReference type="GO" id="GO:0032259">
    <property type="term" value="P:methylation"/>
    <property type="evidence" value="ECO:0007669"/>
    <property type="project" value="UniProtKB-KW"/>
</dbReference>
<evidence type="ECO:0000256" key="1">
    <source>
        <dbReference type="ARBA" id="ARBA00004141"/>
    </source>
</evidence>
<keyword evidence="4 5" id="KW-0472">Membrane</keyword>
<gene>
    <name evidence="6" type="ORF">E9229_003455</name>
</gene>
<dbReference type="EMBL" id="JACHVS010000002">
    <property type="protein sequence ID" value="MBB2997208.1"/>
    <property type="molecule type" value="Genomic_DNA"/>
</dbReference>
<proteinExistence type="predicted"/>
<evidence type="ECO:0000256" key="4">
    <source>
        <dbReference type="ARBA" id="ARBA00023136"/>
    </source>
</evidence>
<keyword evidence="2 5" id="KW-0812">Transmembrane</keyword>
<evidence type="ECO:0000313" key="7">
    <source>
        <dbReference type="Proteomes" id="UP000523000"/>
    </source>
</evidence>
<sequence>MGGSLVVLTLWAWIALEFGLRIRDMSRGRGGSSRDRGTRSLIGLFFALAFGGALGFKFLLRDSRSWTLGGWHAAVGLTLMLLGLGLRCWAVLVLGRSFRLTVEVDADQVVVDRGPYRLIRHPSYTGLLLLTTGYGIVLGNWISVALLLALPAVTLIRRIAVEEAELSGVMGQPYLDYRTRTKRLLPGIW</sequence>
<protein>
    <submittedName>
        <fullName evidence="6">Protein-S-isoprenylcysteine O-methyltransferase Ste14</fullName>
    </submittedName>
</protein>
<name>A0A839QLB1_9MICC</name>
<dbReference type="Gene3D" id="1.20.120.1630">
    <property type="match status" value="1"/>
</dbReference>
<keyword evidence="3 5" id="KW-1133">Transmembrane helix</keyword>
<evidence type="ECO:0000256" key="3">
    <source>
        <dbReference type="ARBA" id="ARBA00022989"/>
    </source>
</evidence>
<dbReference type="AlphaFoldDB" id="A0A839QLB1"/>
<keyword evidence="7" id="KW-1185">Reference proteome</keyword>
<evidence type="ECO:0000256" key="2">
    <source>
        <dbReference type="ARBA" id="ARBA00022692"/>
    </source>
</evidence>
<dbReference type="InterPro" id="IPR052527">
    <property type="entry name" value="Metal_cation-efflux_comp"/>
</dbReference>
<dbReference type="GO" id="GO:0004671">
    <property type="term" value="F:protein C-terminal S-isoprenylcysteine carboxyl O-methyltransferase activity"/>
    <property type="evidence" value="ECO:0007669"/>
    <property type="project" value="InterPro"/>
</dbReference>
<reference evidence="6 7" key="1">
    <citation type="submission" date="2020-08" db="EMBL/GenBank/DDBJ databases">
        <title>Sequencing the genomes of 1000 actinobacteria strains.</title>
        <authorList>
            <person name="Klenk H.-P."/>
        </authorList>
    </citation>
    <scope>NUCLEOTIDE SEQUENCE [LARGE SCALE GENOMIC DNA]</scope>
    <source>
        <strain evidence="6 7">DSM 22826</strain>
    </source>
</reference>
<comment type="subcellular location">
    <subcellularLocation>
        <location evidence="1">Membrane</location>
        <topology evidence="1">Multi-pass membrane protein</topology>
    </subcellularLocation>
</comment>
<dbReference type="PANTHER" id="PTHR43847:SF1">
    <property type="entry name" value="BLL3993 PROTEIN"/>
    <property type="match status" value="1"/>
</dbReference>
<dbReference type="Pfam" id="PF04140">
    <property type="entry name" value="ICMT"/>
    <property type="match status" value="1"/>
</dbReference>